<dbReference type="Pfam" id="PF07466">
    <property type="entry name" value="DUF1517"/>
    <property type="match status" value="1"/>
</dbReference>
<proteinExistence type="predicted"/>
<organism evidence="1">
    <name type="scientific">Salix viminalis</name>
    <name type="common">Common osier</name>
    <name type="synonym">Basket willow</name>
    <dbReference type="NCBI Taxonomy" id="40686"/>
    <lineage>
        <taxon>Eukaryota</taxon>
        <taxon>Viridiplantae</taxon>
        <taxon>Streptophyta</taxon>
        <taxon>Embryophyta</taxon>
        <taxon>Tracheophyta</taxon>
        <taxon>Spermatophyta</taxon>
        <taxon>Magnoliopsida</taxon>
        <taxon>eudicotyledons</taxon>
        <taxon>Gunneridae</taxon>
        <taxon>Pentapetalae</taxon>
        <taxon>rosids</taxon>
        <taxon>fabids</taxon>
        <taxon>Malpighiales</taxon>
        <taxon>Salicaceae</taxon>
        <taxon>Saliceae</taxon>
        <taxon>Salix</taxon>
    </lineage>
</organism>
<dbReference type="AlphaFoldDB" id="A0A6N2NE27"/>
<dbReference type="InterPro" id="IPR010903">
    <property type="entry name" value="DUF1517"/>
</dbReference>
<accession>A0A6N2NE27</accession>
<name>A0A6N2NE27_SALVM</name>
<reference evidence="1" key="1">
    <citation type="submission" date="2019-03" db="EMBL/GenBank/DDBJ databases">
        <authorList>
            <person name="Mank J."/>
            <person name="Almeida P."/>
        </authorList>
    </citation>
    <scope>NUCLEOTIDE SEQUENCE</scope>
    <source>
        <strain evidence="1">78183</strain>
    </source>
</reference>
<sequence>MKFAALRTDASTARGMAPHADKNSVGFKYVVVTILVAAKGVYQVPAIRSTEDMKGALRSLNVDAKELEVRCSGLRRMRMIHCPSRNFSDLNEKYAQYKPGLQLDLCHIPR</sequence>
<protein>
    <submittedName>
        <fullName evidence="1">Uncharacterized protein</fullName>
    </submittedName>
</protein>
<evidence type="ECO:0000313" key="1">
    <source>
        <dbReference type="EMBL" id="VFU65332.1"/>
    </source>
</evidence>
<gene>
    <name evidence="1" type="ORF">SVIM_LOCUS501280</name>
</gene>
<dbReference type="EMBL" id="CAADRP010002285">
    <property type="protein sequence ID" value="VFU65332.1"/>
    <property type="molecule type" value="Genomic_DNA"/>
</dbReference>